<dbReference type="PANTHER" id="PTHR30606">
    <property type="entry name" value="LIPID A BIOSYNTHESIS LAUROYL ACYLTRANSFERASE"/>
    <property type="match status" value="1"/>
</dbReference>
<evidence type="ECO:0000256" key="3">
    <source>
        <dbReference type="ARBA" id="ARBA00022519"/>
    </source>
</evidence>
<dbReference type="PANTHER" id="PTHR30606:SF9">
    <property type="entry name" value="LIPID A BIOSYNTHESIS LAUROYLTRANSFERASE"/>
    <property type="match status" value="1"/>
</dbReference>
<evidence type="ECO:0000256" key="6">
    <source>
        <dbReference type="ARBA" id="ARBA00023315"/>
    </source>
</evidence>
<dbReference type="Pfam" id="PF03279">
    <property type="entry name" value="Lip_A_acyltrans"/>
    <property type="match status" value="1"/>
</dbReference>
<evidence type="ECO:0000256" key="2">
    <source>
        <dbReference type="ARBA" id="ARBA00022475"/>
    </source>
</evidence>
<protein>
    <recommendedName>
        <fullName evidence="8">Lipid A biosynthesis lauroyl acyltransferase</fullName>
    </recommendedName>
</protein>
<evidence type="ECO:0000256" key="1">
    <source>
        <dbReference type="ARBA" id="ARBA00004533"/>
    </source>
</evidence>
<keyword evidence="6" id="KW-0012">Acyltransferase</keyword>
<dbReference type="InterPro" id="IPR004960">
    <property type="entry name" value="LipA_acyltrans"/>
</dbReference>
<keyword evidence="4" id="KW-0808">Transferase</keyword>
<dbReference type="GO" id="GO:1901137">
    <property type="term" value="P:carbohydrate derivative biosynthetic process"/>
    <property type="evidence" value="ECO:0007669"/>
    <property type="project" value="UniProtKB-ARBA"/>
</dbReference>
<comment type="subcellular location">
    <subcellularLocation>
        <location evidence="1">Cell inner membrane</location>
    </subcellularLocation>
</comment>
<keyword evidence="3" id="KW-0997">Cell inner membrane</keyword>
<gene>
    <name evidence="7" type="ORF">METZ01_LOCUS71917</name>
</gene>
<dbReference type="EMBL" id="UINC01005100">
    <property type="protein sequence ID" value="SVA19063.1"/>
    <property type="molecule type" value="Genomic_DNA"/>
</dbReference>
<organism evidence="7">
    <name type="scientific">marine metagenome</name>
    <dbReference type="NCBI Taxonomy" id="408172"/>
    <lineage>
        <taxon>unclassified sequences</taxon>
        <taxon>metagenomes</taxon>
        <taxon>ecological metagenomes</taxon>
    </lineage>
</organism>
<keyword evidence="2" id="KW-1003">Cell membrane</keyword>
<dbReference type="AlphaFoldDB" id="A0A381TY28"/>
<evidence type="ECO:0008006" key="8">
    <source>
        <dbReference type="Google" id="ProtNLM"/>
    </source>
</evidence>
<accession>A0A381TY28</accession>
<dbReference type="GO" id="GO:0005886">
    <property type="term" value="C:plasma membrane"/>
    <property type="evidence" value="ECO:0007669"/>
    <property type="project" value="UniProtKB-SubCell"/>
</dbReference>
<dbReference type="GO" id="GO:0008610">
    <property type="term" value="P:lipid biosynthetic process"/>
    <property type="evidence" value="ECO:0007669"/>
    <property type="project" value="UniProtKB-ARBA"/>
</dbReference>
<evidence type="ECO:0000256" key="5">
    <source>
        <dbReference type="ARBA" id="ARBA00023136"/>
    </source>
</evidence>
<dbReference type="PIRSF" id="PIRSF026649">
    <property type="entry name" value="MsbB"/>
    <property type="match status" value="1"/>
</dbReference>
<sequence length="293" mass="34185">MGLLYLISLLPIQLQLFLGKLLGWILYASGTHRKKIVEVNLKLCFPNKTEEERKEMVKEVFKDMGKGLLETGIAWWRSDKFIEKLITKKSNFELLDEVNEGCIVLLKHSTHAELDIRMTSSIFEAGGMYKDQTNKVMNYLMIKARNKYLIGTFTNRQTRRGIRFLNNGLKFMYAADQDYGTNGAEFVPFFGVPAATVTLPSDLFKKGTQIFFFNVVRVGSGYEITLEDIGAKANEENFLKLMNETYEEAILKAPTQYFWMHRRFKNRPEGEEGFYPHWKRREARKERERKKKA</sequence>
<evidence type="ECO:0000256" key="4">
    <source>
        <dbReference type="ARBA" id="ARBA00022679"/>
    </source>
</evidence>
<reference evidence="7" key="1">
    <citation type="submission" date="2018-05" db="EMBL/GenBank/DDBJ databases">
        <authorList>
            <person name="Lanie J.A."/>
            <person name="Ng W.-L."/>
            <person name="Kazmierczak K.M."/>
            <person name="Andrzejewski T.M."/>
            <person name="Davidsen T.M."/>
            <person name="Wayne K.J."/>
            <person name="Tettelin H."/>
            <person name="Glass J.I."/>
            <person name="Rusch D."/>
            <person name="Podicherti R."/>
            <person name="Tsui H.-C.T."/>
            <person name="Winkler M.E."/>
        </authorList>
    </citation>
    <scope>NUCLEOTIDE SEQUENCE</scope>
</reference>
<name>A0A381TY28_9ZZZZ</name>
<dbReference type="GO" id="GO:0016746">
    <property type="term" value="F:acyltransferase activity"/>
    <property type="evidence" value="ECO:0007669"/>
    <property type="project" value="UniProtKB-KW"/>
</dbReference>
<keyword evidence="5" id="KW-0472">Membrane</keyword>
<proteinExistence type="predicted"/>
<dbReference type="CDD" id="cd07984">
    <property type="entry name" value="LPLAT_LABLAT-like"/>
    <property type="match status" value="1"/>
</dbReference>
<evidence type="ECO:0000313" key="7">
    <source>
        <dbReference type="EMBL" id="SVA19063.1"/>
    </source>
</evidence>